<sequence length="332" mass="38869">MKKVESLREVSEWADLNKDILELIFNKLDVMDITMGASRVCISWFLASHNRTLWNTVDLTNLQELDVSRIFNFKDKERPIFFYKHPVDHKHGHTNLLTKIISRFFLDFLEVEGSISLMNLLVEISKLSRMAPKNLFFNFNSYIQENGLKFAAEKMPNIEKLALPIWCYQNDKSLRFAFSQWKNLKTLIVAHEHSFTGRFDFKAVGESCSNLTNLKYLGHLEEYTSREMVSYLHSLKRLSLRCSLVSSIAVYRFITGLPNLTILNVSHCKTPYDHFPPIVKSKDNFVITAATQKLETFITCPQDCMICKDRCRYSWSYLAEDWRNDEIKELVF</sequence>
<evidence type="ECO:0000313" key="2">
    <source>
        <dbReference type="Proteomes" id="UP000434276"/>
    </source>
</evidence>
<name>A0A5S9XRM0_ARATH</name>
<evidence type="ECO:0000313" key="1">
    <source>
        <dbReference type="EMBL" id="CAA0394744.1"/>
    </source>
</evidence>
<evidence type="ECO:0008006" key="3">
    <source>
        <dbReference type="Google" id="ProtNLM"/>
    </source>
</evidence>
<dbReference type="OrthoDB" id="1929062at2759"/>
<dbReference type="AlphaFoldDB" id="A0A5S9XRM0"/>
<dbReference type="SUPFAM" id="SSF81383">
    <property type="entry name" value="F-box domain"/>
    <property type="match status" value="1"/>
</dbReference>
<dbReference type="Proteomes" id="UP000434276">
    <property type="component" value="Unassembled WGS sequence"/>
</dbReference>
<protein>
    <recommendedName>
        <fullName evidence="3">F-box domain-containing protein</fullName>
    </recommendedName>
</protein>
<dbReference type="ExpressionAtlas" id="A0A5S9XRM0">
    <property type="expression patterns" value="baseline and differential"/>
</dbReference>
<dbReference type="Gene3D" id="3.80.10.10">
    <property type="entry name" value="Ribonuclease Inhibitor"/>
    <property type="match status" value="1"/>
</dbReference>
<dbReference type="EMBL" id="CACSHJ010000095">
    <property type="protein sequence ID" value="CAA0394744.1"/>
    <property type="molecule type" value="Genomic_DNA"/>
</dbReference>
<dbReference type="Gene3D" id="1.20.1280.50">
    <property type="match status" value="1"/>
</dbReference>
<proteinExistence type="predicted"/>
<dbReference type="PANTHER" id="PTHR38926:SF58">
    <property type="entry name" value="F-BOX DOMAIN-CONTAINING PROTEIN"/>
    <property type="match status" value="1"/>
</dbReference>
<organism evidence="1 2">
    <name type="scientific">Arabidopsis thaliana</name>
    <name type="common">Mouse-ear cress</name>
    <dbReference type="NCBI Taxonomy" id="3702"/>
    <lineage>
        <taxon>Eukaryota</taxon>
        <taxon>Viridiplantae</taxon>
        <taxon>Streptophyta</taxon>
        <taxon>Embryophyta</taxon>
        <taxon>Tracheophyta</taxon>
        <taxon>Spermatophyta</taxon>
        <taxon>Magnoliopsida</taxon>
        <taxon>eudicotyledons</taxon>
        <taxon>Gunneridae</taxon>
        <taxon>Pentapetalae</taxon>
        <taxon>rosids</taxon>
        <taxon>malvids</taxon>
        <taxon>Brassicales</taxon>
        <taxon>Brassicaceae</taxon>
        <taxon>Camelineae</taxon>
        <taxon>Arabidopsis</taxon>
    </lineage>
</organism>
<dbReference type="InterPro" id="IPR036047">
    <property type="entry name" value="F-box-like_dom_sf"/>
</dbReference>
<reference evidence="1 2" key="1">
    <citation type="submission" date="2019-12" db="EMBL/GenBank/DDBJ databases">
        <authorList>
            <person name="Jiao W.-B."/>
            <person name="Schneeberger K."/>
        </authorList>
    </citation>
    <scope>NUCLEOTIDE SEQUENCE [LARGE SCALE GENOMIC DNA]</scope>
    <source>
        <strain evidence="2">cv. C24</strain>
    </source>
</reference>
<accession>A0A5S9XRM0</accession>
<dbReference type="SUPFAM" id="SSF52047">
    <property type="entry name" value="RNI-like"/>
    <property type="match status" value="1"/>
</dbReference>
<dbReference type="PANTHER" id="PTHR38926">
    <property type="entry name" value="F-BOX DOMAIN CONTAINING PROTEIN, EXPRESSED"/>
    <property type="match status" value="1"/>
</dbReference>
<dbReference type="InterPro" id="IPR032675">
    <property type="entry name" value="LRR_dom_sf"/>
</dbReference>
<gene>
    <name evidence="1" type="ORF">C24_LOCUS17649</name>
</gene>